<evidence type="ECO:0000256" key="1">
    <source>
        <dbReference type="SAM" id="MobiDB-lite"/>
    </source>
</evidence>
<dbReference type="EMBL" id="CAJPWZ010001046">
    <property type="protein sequence ID" value="CAG2206432.1"/>
    <property type="molecule type" value="Genomic_DNA"/>
</dbReference>
<dbReference type="Proteomes" id="UP000683360">
    <property type="component" value="Unassembled WGS sequence"/>
</dbReference>
<comment type="caution">
    <text evidence="2">The sequence shown here is derived from an EMBL/GenBank/DDBJ whole genome shotgun (WGS) entry which is preliminary data.</text>
</comment>
<feature type="compositionally biased region" description="Basic and acidic residues" evidence="1">
    <location>
        <begin position="476"/>
        <end position="499"/>
    </location>
</feature>
<feature type="compositionally biased region" description="Basic and acidic residues" evidence="1">
    <location>
        <begin position="560"/>
        <end position="586"/>
    </location>
</feature>
<proteinExistence type="predicted"/>
<keyword evidence="3" id="KW-1185">Reference proteome</keyword>
<feature type="region of interest" description="Disordered" evidence="1">
    <location>
        <begin position="262"/>
        <end position="285"/>
    </location>
</feature>
<dbReference type="AlphaFoldDB" id="A0A8S3RHE9"/>
<feature type="compositionally biased region" description="Polar residues" evidence="1">
    <location>
        <begin position="500"/>
        <end position="511"/>
    </location>
</feature>
<feature type="compositionally biased region" description="Basic and acidic residues" evidence="1">
    <location>
        <begin position="517"/>
        <end position="530"/>
    </location>
</feature>
<dbReference type="InterPro" id="IPR010994">
    <property type="entry name" value="RuvA_2-like"/>
</dbReference>
<protein>
    <submittedName>
        <fullName evidence="2">Uncharacterized protein</fullName>
    </submittedName>
</protein>
<gene>
    <name evidence="2" type="ORF">MEDL_20740</name>
</gene>
<dbReference type="SUPFAM" id="SSF47781">
    <property type="entry name" value="RuvA domain 2-like"/>
    <property type="match status" value="1"/>
</dbReference>
<name>A0A8S3RHE9_MYTED</name>
<evidence type="ECO:0000313" key="3">
    <source>
        <dbReference type="Proteomes" id="UP000683360"/>
    </source>
</evidence>
<evidence type="ECO:0000313" key="2">
    <source>
        <dbReference type="EMBL" id="CAG2206432.1"/>
    </source>
</evidence>
<feature type="region of interest" description="Disordered" evidence="1">
    <location>
        <begin position="414"/>
        <end position="436"/>
    </location>
</feature>
<organism evidence="2 3">
    <name type="scientific">Mytilus edulis</name>
    <name type="common">Blue mussel</name>
    <dbReference type="NCBI Taxonomy" id="6550"/>
    <lineage>
        <taxon>Eukaryota</taxon>
        <taxon>Metazoa</taxon>
        <taxon>Spiralia</taxon>
        <taxon>Lophotrochozoa</taxon>
        <taxon>Mollusca</taxon>
        <taxon>Bivalvia</taxon>
        <taxon>Autobranchia</taxon>
        <taxon>Pteriomorphia</taxon>
        <taxon>Mytilida</taxon>
        <taxon>Mytiloidea</taxon>
        <taxon>Mytilidae</taxon>
        <taxon>Mytilinae</taxon>
        <taxon>Mytilus</taxon>
    </lineage>
</organism>
<feature type="region of interest" description="Disordered" evidence="1">
    <location>
        <begin position="464"/>
        <end position="586"/>
    </location>
</feature>
<reference evidence="2" key="1">
    <citation type="submission" date="2021-03" db="EMBL/GenBank/DDBJ databases">
        <authorList>
            <person name="Bekaert M."/>
        </authorList>
    </citation>
    <scope>NUCLEOTIDE SEQUENCE</scope>
</reference>
<feature type="compositionally biased region" description="Polar residues" evidence="1">
    <location>
        <begin position="464"/>
        <end position="475"/>
    </location>
</feature>
<accession>A0A8S3RHE9</accession>
<sequence length="586" mass="68050">MININTCPKVILTCIPGIGEAIAGRIMDIRAKGIHIDRDVLFQIPHLRVTEGILGIIDFSRRPRAELREAVRDRACSVSMLPPKPDHVIIDMEPEECPHSSLKDTGISCIPEYESPPYYPVPRDKQTEDHKQIAHLQDFNSNIRQWLEECDTQDEVESSCSEDGACSSLEWDKRRLEQIQRRSEHLTMLEQLHCEPSQESLSSESLNSDLSVCSNEYRTQPPRINMVAHPQPNSQQDGDVPYDRMFTPLSQNWHIQNPVADQQEDCNHQQEVQQTPPRYKSPDYDQQPRFLHTPTSDHVHFSPSVQHEHHYVDQYQHGFNSLHRLEVNKSQQRVQMQQKVQCLQQRLDQLQQGVINYAQPVQQQHLAAAPVSIPQQRLQQQVSEVVHQQPNYPEPRFQPPSSVPEVQQHKMIGHPTSMYQPPRGEPPPQAPTNLTPYNHQYIPGLTYPITYYTWHTAATPLTSGAPQLHYTQPSSRPKEYNSDYHRRQRRSDPRHKYTGDSDTSNVSAYRQTRTKRRSEPEYNRPRENQQRDYSPFRSVRSFPLHRSRPSPRRSSVSSDFKSEYDTDGKSSESSQESRKKEKIEKR</sequence>